<keyword evidence="7" id="KW-1185">Reference proteome</keyword>
<organism evidence="6 7">
    <name type="scientific">Dietzia cercidiphylli</name>
    <dbReference type="NCBI Taxonomy" id="498199"/>
    <lineage>
        <taxon>Bacteria</taxon>
        <taxon>Bacillati</taxon>
        <taxon>Actinomycetota</taxon>
        <taxon>Actinomycetes</taxon>
        <taxon>Mycobacteriales</taxon>
        <taxon>Dietziaceae</taxon>
        <taxon>Dietzia</taxon>
    </lineage>
</organism>
<name>A0ABN2IUA8_9ACTN</name>
<protein>
    <submittedName>
        <fullName evidence="6">LysR family transcriptional regulator</fullName>
    </submittedName>
</protein>
<dbReference type="Gene3D" id="1.10.10.10">
    <property type="entry name" value="Winged helix-like DNA-binding domain superfamily/Winged helix DNA-binding domain"/>
    <property type="match status" value="1"/>
</dbReference>
<comment type="caution">
    <text evidence="6">The sequence shown here is derived from an EMBL/GenBank/DDBJ whole genome shotgun (WGS) entry which is preliminary data.</text>
</comment>
<comment type="similarity">
    <text evidence="1">Belongs to the LysR transcriptional regulatory family.</text>
</comment>
<evidence type="ECO:0000313" key="6">
    <source>
        <dbReference type="EMBL" id="GAA1711655.1"/>
    </source>
</evidence>
<evidence type="ECO:0000256" key="4">
    <source>
        <dbReference type="ARBA" id="ARBA00023163"/>
    </source>
</evidence>
<evidence type="ECO:0000256" key="1">
    <source>
        <dbReference type="ARBA" id="ARBA00009437"/>
    </source>
</evidence>
<keyword evidence="3" id="KW-0238">DNA-binding</keyword>
<dbReference type="Pfam" id="PF03466">
    <property type="entry name" value="LysR_substrate"/>
    <property type="match status" value="1"/>
</dbReference>
<gene>
    <name evidence="6" type="ORF">GCM10009831_21640</name>
</gene>
<dbReference type="RefSeq" id="WP_182658172.1">
    <property type="nucleotide sequence ID" value="NZ_BAAAQG010000010.1"/>
</dbReference>
<evidence type="ECO:0000313" key="7">
    <source>
        <dbReference type="Proteomes" id="UP001500383"/>
    </source>
</evidence>
<dbReference type="InterPro" id="IPR000847">
    <property type="entry name" value="LysR_HTH_N"/>
</dbReference>
<dbReference type="InterPro" id="IPR036390">
    <property type="entry name" value="WH_DNA-bd_sf"/>
</dbReference>
<keyword evidence="2" id="KW-0805">Transcription regulation</keyword>
<keyword evidence="4" id="KW-0804">Transcription</keyword>
<dbReference type="InterPro" id="IPR036388">
    <property type="entry name" value="WH-like_DNA-bd_sf"/>
</dbReference>
<proteinExistence type="inferred from homology"/>
<sequence length="312" mass="33816">MTRRWPDLAVLELLIGVDDQGSLSAAARRVGMAQPNASRAIKDLERRFGTPLLRRHPRGATLTPHGTVLAHWARRVLAETTQLLEVAQSLQSERSATLTVGSSMTVAEHLMPRWLGALRGVLPEVNIHLQVHNSVRVAELVLDGTCDVGFVESPTVPSGLHTSTVARDRLVVVAAPTHPWARRRTPVTISELAATRLVVREPGSGTRTTLDRALHEYERPAPLLELASAAAIRTSVLDGVGPAGMSTLAVADQVASGALKIIQIDGLDLRRELRAVWRPPRQLTGPAGELVTLARRSHQRADVITPEGRTVR</sequence>
<evidence type="ECO:0000259" key="5">
    <source>
        <dbReference type="PROSITE" id="PS50931"/>
    </source>
</evidence>
<dbReference type="PANTHER" id="PTHR30126:SF39">
    <property type="entry name" value="HTH-TYPE TRANSCRIPTIONAL REGULATOR CYSL"/>
    <property type="match status" value="1"/>
</dbReference>
<dbReference type="SUPFAM" id="SSF46785">
    <property type="entry name" value="Winged helix' DNA-binding domain"/>
    <property type="match status" value="1"/>
</dbReference>
<dbReference type="PRINTS" id="PR00039">
    <property type="entry name" value="HTHLYSR"/>
</dbReference>
<dbReference type="Gene3D" id="3.40.190.290">
    <property type="match status" value="1"/>
</dbReference>
<evidence type="ECO:0000256" key="3">
    <source>
        <dbReference type="ARBA" id="ARBA00023125"/>
    </source>
</evidence>
<accession>A0ABN2IUA8</accession>
<reference evidence="6 7" key="1">
    <citation type="journal article" date="2019" name="Int. J. Syst. Evol. Microbiol.">
        <title>The Global Catalogue of Microorganisms (GCM) 10K type strain sequencing project: providing services to taxonomists for standard genome sequencing and annotation.</title>
        <authorList>
            <consortium name="The Broad Institute Genomics Platform"/>
            <consortium name="The Broad Institute Genome Sequencing Center for Infectious Disease"/>
            <person name="Wu L."/>
            <person name="Ma J."/>
        </authorList>
    </citation>
    <scope>NUCLEOTIDE SEQUENCE [LARGE SCALE GENOMIC DNA]</scope>
    <source>
        <strain evidence="6 7">JCM 16002</strain>
    </source>
</reference>
<dbReference type="Proteomes" id="UP001500383">
    <property type="component" value="Unassembled WGS sequence"/>
</dbReference>
<dbReference type="PANTHER" id="PTHR30126">
    <property type="entry name" value="HTH-TYPE TRANSCRIPTIONAL REGULATOR"/>
    <property type="match status" value="1"/>
</dbReference>
<dbReference type="InterPro" id="IPR005119">
    <property type="entry name" value="LysR_subst-bd"/>
</dbReference>
<feature type="domain" description="HTH lysR-type" evidence="5">
    <location>
        <begin position="6"/>
        <end position="63"/>
    </location>
</feature>
<dbReference type="Pfam" id="PF00126">
    <property type="entry name" value="HTH_1"/>
    <property type="match status" value="1"/>
</dbReference>
<evidence type="ECO:0000256" key="2">
    <source>
        <dbReference type="ARBA" id="ARBA00023015"/>
    </source>
</evidence>
<dbReference type="EMBL" id="BAAAQG010000010">
    <property type="protein sequence ID" value="GAA1711655.1"/>
    <property type="molecule type" value="Genomic_DNA"/>
</dbReference>
<dbReference type="PROSITE" id="PS50931">
    <property type="entry name" value="HTH_LYSR"/>
    <property type="match status" value="1"/>
</dbReference>
<dbReference type="SUPFAM" id="SSF53850">
    <property type="entry name" value="Periplasmic binding protein-like II"/>
    <property type="match status" value="1"/>
</dbReference>